<feature type="compositionally biased region" description="Basic and acidic residues" evidence="1">
    <location>
        <begin position="276"/>
        <end position="289"/>
    </location>
</feature>
<feature type="region of interest" description="Disordered" evidence="1">
    <location>
        <begin position="264"/>
        <end position="289"/>
    </location>
</feature>
<proteinExistence type="predicted"/>
<keyword evidence="2" id="KW-1133">Transmembrane helix</keyword>
<feature type="transmembrane region" description="Helical" evidence="2">
    <location>
        <begin position="39"/>
        <end position="59"/>
    </location>
</feature>
<sequence length="289" mass="32613">MAILSNIGTALFLIAFILFILCIISFFKKNGKAKQYGRPAVILFMISIVLIITSAETANNPIVEFFSILSFVLFVFFLVLAILSVIKKTGVAKKQFIITAILFVIFGALSSISNPTSEKTTATSKQVASNNAEQKDSEKKKELEKKEADEKAQKQEDEKRLADEQARKQQEEQKRLADEQVRKQQEEQKRLADEQTRKQQEEQKRLADEQARKQQEEQKRLADEQARKQQEEQKKSQQTQTQPASGNTSSAYYKNCAAVRAAGKAPLYKGQPGYDSHLDRDGDGVACEK</sequence>
<evidence type="ECO:0000256" key="2">
    <source>
        <dbReference type="SAM" id="Phobius"/>
    </source>
</evidence>
<dbReference type="EMBL" id="LDER01000028">
    <property type="protein sequence ID" value="RVU66006.1"/>
    <property type="molecule type" value="Genomic_DNA"/>
</dbReference>
<evidence type="ECO:0000259" key="3">
    <source>
        <dbReference type="SMART" id="SM00894"/>
    </source>
</evidence>
<evidence type="ECO:0000313" key="4">
    <source>
        <dbReference type="EMBL" id="RVU66006.1"/>
    </source>
</evidence>
<evidence type="ECO:0000256" key="1">
    <source>
        <dbReference type="SAM" id="MobiDB-lite"/>
    </source>
</evidence>
<evidence type="ECO:0000313" key="5">
    <source>
        <dbReference type="Proteomes" id="UP000286687"/>
    </source>
</evidence>
<feature type="transmembrane region" description="Helical" evidence="2">
    <location>
        <begin position="65"/>
        <end position="84"/>
    </location>
</feature>
<dbReference type="InterPro" id="IPR008613">
    <property type="entry name" value="Excalibur_Ca-bd_domain"/>
</dbReference>
<accession>A0A437SRT9</accession>
<feature type="region of interest" description="Disordered" evidence="1">
    <location>
        <begin position="116"/>
        <end position="249"/>
    </location>
</feature>
<dbReference type="RefSeq" id="WP_127812867.1">
    <property type="nucleotide sequence ID" value="NZ_LDER01000028.1"/>
</dbReference>
<name>A0A437SRT9_BACTU</name>
<dbReference type="SMART" id="SM00894">
    <property type="entry name" value="Excalibur"/>
    <property type="match status" value="1"/>
</dbReference>
<organism evidence="4 5">
    <name type="scientific">Bacillus thuringiensis</name>
    <dbReference type="NCBI Taxonomy" id="1428"/>
    <lineage>
        <taxon>Bacteria</taxon>
        <taxon>Bacillati</taxon>
        <taxon>Bacillota</taxon>
        <taxon>Bacilli</taxon>
        <taxon>Bacillales</taxon>
        <taxon>Bacillaceae</taxon>
        <taxon>Bacillus</taxon>
        <taxon>Bacillus cereus group</taxon>
    </lineage>
</organism>
<feature type="transmembrane region" description="Helical" evidence="2">
    <location>
        <begin position="6"/>
        <end position="27"/>
    </location>
</feature>
<dbReference type="Proteomes" id="UP000286687">
    <property type="component" value="Unassembled WGS sequence"/>
</dbReference>
<dbReference type="Pfam" id="PF05901">
    <property type="entry name" value="Excalibur"/>
    <property type="match status" value="1"/>
</dbReference>
<feature type="compositionally biased region" description="Polar residues" evidence="1">
    <location>
        <begin position="116"/>
        <end position="132"/>
    </location>
</feature>
<keyword evidence="2" id="KW-0812">Transmembrane</keyword>
<feature type="domain" description="Excalibur calcium-binding" evidence="3">
    <location>
        <begin position="252"/>
        <end position="288"/>
    </location>
</feature>
<dbReference type="AlphaFoldDB" id="A0A437SRT9"/>
<reference evidence="4 5" key="1">
    <citation type="submission" date="2018-01" db="EMBL/GenBank/DDBJ databases">
        <title>Complete genome sequence of G25-42.</title>
        <authorList>
            <person name="Zheng Z."/>
            <person name="Sun M."/>
        </authorList>
    </citation>
    <scope>NUCLEOTIDE SEQUENCE [LARGE SCALE GENOMIC DNA]</scope>
    <source>
        <strain evidence="4 5">G25-42</strain>
    </source>
</reference>
<protein>
    <submittedName>
        <fullName evidence="4">Calcium-binding protein</fullName>
    </submittedName>
</protein>
<gene>
    <name evidence="4" type="ORF">BM74_00965</name>
</gene>
<comment type="caution">
    <text evidence="4">The sequence shown here is derived from an EMBL/GenBank/DDBJ whole genome shotgun (WGS) entry which is preliminary data.</text>
</comment>
<keyword evidence="2" id="KW-0472">Membrane</keyword>
<feature type="compositionally biased region" description="Basic and acidic residues" evidence="1">
    <location>
        <begin position="133"/>
        <end position="235"/>
    </location>
</feature>
<feature type="transmembrane region" description="Helical" evidence="2">
    <location>
        <begin position="96"/>
        <end position="113"/>
    </location>
</feature>